<dbReference type="RefSeq" id="WP_184580266.1">
    <property type="nucleotide sequence ID" value="NZ_JACHJL010000038.1"/>
</dbReference>
<reference evidence="1 2" key="1">
    <citation type="submission" date="2020-08" db="EMBL/GenBank/DDBJ databases">
        <title>Genomic Encyclopedia of Type Strains, Phase III (KMG-III): the genomes of soil and plant-associated and newly described type strains.</title>
        <authorList>
            <person name="Whitman W."/>
        </authorList>
    </citation>
    <scope>NUCLEOTIDE SEQUENCE [LARGE SCALE GENOMIC DNA]</scope>
    <source>
        <strain evidence="1 2">CECT 8305</strain>
    </source>
</reference>
<organism evidence="1 2">
    <name type="scientific">Streptomyces zagrosensis</name>
    <dbReference type="NCBI Taxonomy" id="1042984"/>
    <lineage>
        <taxon>Bacteria</taxon>
        <taxon>Bacillati</taxon>
        <taxon>Actinomycetota</taxon>
        <taxon>Actinomycetes</taxon>
        <taxon>Kitasatosporales</taxon>
        <taxon>Streptomycetaceae</taxon>
        <taxon>Streptomyces</taxon>
    </lineage>
</organism>
<protein>
    <submittedName>
        <fullName evidence="1">Uncharacterized protein</fullName>
    </submittedName>
</protein>
<accession>A0A7W9QHV5</accession>
<evidence type="ECO:0000313" key="2">
    <source>
        <dbReference type="Proteomes" id="UP000588098"/>
    </source>
</evidence>
<dbReference type="Proteomes" id="UP000588098">
    <property type="component" value="Unassembled WGS sequence"/>
</dbReference>
<gene>
    <name evidence="1" type="ORF">FHS42_007362</name>
</gene>
<proteinExistence type="predicted"/>
<dbReference type="EMBL" id="JACHJL010000038">
    <property type="protein sequence ID" value="MBB5940264.1"/>
    <property type="molecule type" value="Genomic_DNA"/>
</dbReference>
<sequence length="278" mass="30572">MNGLFGQIIDSVSVASLITTDLPRLAGENTENARTLAQSGHEAPSIIVYCSSMPIIADEVHRLNSVNSQRWGAIDVKFFDGREKDAFVFAMESNAQHGLPLPLPERAAATERIVKPHPERFDRAIAAATSLMAKIVAAICQRSATEEVPQLPRRIGWDDKVRPADRVERRRYASTLLVEKPHALLRDVRQRLSVTMCPSLSLRSKAELNAAQKIRAAVGGGAGCDWGLDENRQCKLSCSMRDPQLARGEQGFMGPSEPGQEGLGQKECNSIVYRGIWQ</sequence>
<dbReference type="AlphaFoldDB" id="A0A7W9QHV5"/>
<keyword evidence="2" id="KW-1185">Reference proteome</keyword>
<evidence type="ECO:0000313" key="1">
    <source>
        <dbReference type="EMBL" id="MBB5940264.1"/>
    </source>
</evidence>
<name>A0A7W9QHV5_9ACTN</name>
<comment type="caution">
    <text evidence="1">The sequence shown here is derived from an EMBL/GenBank/DDBJ whole genome shotgun (WGS) entry which is preliminary data.</text>
</comment>